<reference evidence="2" key="1">
    <citation type="submission" date="2021-09" db="EMBL/GenBank/DDBJ databases">
        <title>A high-quality genome of the endoparasitic fungus Hirsutella rhossiliensis with a comparison of Hirsutella genomes reveals transposable elements contributing to genome size variation.</title>
        <authorList>
            <person name="Lin R."/>
            <person name="Jiao Y."/>
            <person name="Sun X."/>
            <person name="Ling J."/>
            <person name="Xie B."/>
            <person name="Cheng X."/>
        </authorList>
    </citation>
    <scope>NUCLEOTIDE SEQUENCE</scope>
    <source>
        <strain evidence="2">HR02</strain>
    </source>
</reference>
<evidence type="ECO:0000313" key="3">
    <source>
        <dbReference type="Proteomes" id="UP000824596"/>
    </source>
</evidence>
<gene>
    <name evidence="2" type="ORF">HRG_09885</name>
</gene>
<sequence length="199" mass="22267">MAQPAPSAQEAASGFDFDTRLAEWDVPAKTWLASNEAKLRQRRLKLDGLATGAVVFNPEGKVLVIQRASHDTMPDRWEIPGGAVDQDDPTILHGAARELWEEAGLVATHFRQLATEDEDGPGGDLAVFSNRDGTRWFCRFAFHVDVASCQDIRLDPAEHQAFTWASEEEIREQRVGSRDMPITHKSMQGLILRAFKSRR</sequence>
<name>A0A9P8MPD9_9HYPO</name>
<accession>A0A9P8MPD9</accession>
<dbReference type="PROSITE" id="PS51462">
    <property type="entry name" value="NUDIX"/>
    <property type="match status" value="1"/>
</dbReference>
<feature type="domain" description="Nudix hydrolase" evidence="1">
    <location>
        <begin position="46"/>
        <end position="188"/>
    </location>
</feature>
<comment type="caution">
    <text evidence="2">The sequence shown here is derived from an EMBL/GenBank/DDBJ whole genome shotgun (WGS) entry which is preliminary data.</text>
</comment>
<protein>
    <submittedName>
        <fullName evidence="2">NUDIX domain-containing protein</fullName>
    </submittedName>
</protein>
<evidence type="ECO:0000313" key="2">
    <source>
        <dbReference type="EMBL" id="KAH0958840.1"/>
    </source>
</evidence>
<dbReference type="AlphaFoldDB" id="A0A9P8MPD9"/>
<dbReference type="Proteomes" id="UP000824596">
    <property type="component" value="Unassembled WGS sequence"/>
</dbReference>
<dbReference type="CDD" id="cd02883">
    <property type="entry name" value="NUDIX_Hydrolase"/>
    <property type="match status" value="1"/>
</dbReference>
<organism evidence="2 3">
    <name type="scientific">Hirsutella rhossiliensis</name>
    <dbReference type="NCBI Taxonomy" id="111463"/>
    <lineage>
        <taxon>Eukaryota</taxon>
        <taxon>Fungi</taxon>
        <taxon>Dikarya</taxon>
        <taxon>Ascomycota</taxon>
        <taxon>Pezizomycotina</taxon>
        <taxon>Sordariomycetes</taxon>
        <taxon>Hypocreomycetidae</taxon>
        <taxon>Hypocreales</taxon>
        <taxon>Ophiocordycipitaceae</taxon>
        <taxon>Hirsutella</taxon>
    </lineage>
</organism>
<dbReference type="EMBL" id="JAIZPD010000014">
    <property type="protein sequence ID" value="KAH0958840.1"/>
    <property type="molecule type" value="Genomic_DNA"/>
</dbReference>
<proteinExistence type="predicted"/>
<dbReference type="PANTHER" id="PTHR43736:SF1">
    <property type="entry name" value="DIHYDRONEOPTERIN TRIPHOSPHATE DIPHOSPHATASE"/>
    <property type="match status" value="1"/>
</dbReference>
<dbReference type="PANTHER" id="PTHR43736">
    <property type="entry name" value="ADP-RIBOSE PYROPHOSPHATASE"/>
    <property type="match status" value="1"/>
</dbReference>
<dbReference type="RefSeq" id="XP_044716353.1">
    <property type="nucleotide sequence ID" value="XM_044868356.1"/>
</dbReference>
<dbReference type="Pfam" id="PF00293">
    <property type="entry name" value="NUDIX"/>
    <property type="match status" value="1"/>
</dbReference>
<dbReference type="SUPFAM" id="SSF55811">
    <property type="entry name" value="Nudix"/>
    <property type="match status" value="1"/>
</dbReference>
<keyword evidence="3" id="KW-1185">Reference proteome</keyword>
<dbReference type="OrthoDB" id="276276at2759"/>
<evidence type="ECO:0000259" key="1">
    <source>
        <dbReference type="PROSITE" id="PS51462"/>
    </source>
</evidence>
<dbReference type="Gene3D" id="3.90.79.10">
    <property type="entry name" value="Nucleoside Triphosphate Pyrophosphohydrolase"/>
    <property type="match status" value="1"/>
</dbReference>
<dbReference type="InterPro" id="IPR015797">
    <property type="entry name" value="NUDIX_hydrolase-like_dom_sf"/>
</dbReference>
<dbReference type="InterPro" id="IPR000086">
    <property type="entry name" value="NUDIX_hydrolase_dom"/>
</dbReference>
<dbReference type="GeneID" id="68359014"/>